<comment type="caution">
    <text evidence="2">The sequence shown here is derived from an EMBL/GenBank/DDBJ whole genome shotgun (WGS) entry which is preliminary data.</text>
</comment>
<reference evidence="1 5" key="2">
    <citation type="submission" date="2019-09" db="EMBL/GenBank/DDBJ databases">
        <title>Prevalence, distribution, and phylogeny of type two toxin-antitoxin genes possessed by Cronobacter species where C. sakazakii homologs follow sequence type lineages.</title>
        <authorList>
            <person name="Finkelstein S."/>
            <person name="Negrete F."/>
            <person name="Jang H."/>
            <person name="Gopinath G.R."/>
            <person name="Tall B.D."/>
        </authorList>
    </citation>
    <scope>NUCLEOTIDE SEQUENCE [LARGE SCALE GENOMIC DNA]</scope>
    <source>
        <strain evidence="1 5">MOD1_Comp4</strain>
    </source>
</reference>
<sequence>MPKKLTDKQKSRLWDAQKNHNFQASNRLEGIEVPLVTLSREEALARIDELRGHYER</sequence>
<organism evidence="2 6">
    <name type="scientific">Cronobacter sakazakii</name>
    <name type="common">Enterobacter sakazakii</name>
    <dbReference type="NCBI Taxonomy" id="28141"/>
    <lineage>
        <taxon>Bacteria</taxon>
        <taxon>Pseudomonadati</taxon>
        <taxon>Pseudomonadota</taxon>
        <taxon>Gammaproteobacteria</taxon>
        <taxon>Enterobacterales</taxon>
        <taxon>Enterobacteriaceae</taxon>
        <taxon>Cronobacter</taxon>
    </lineage>
</organism>
<dbReference type="KEGG" id="csj:CSK29544_01256"/>
<evidence type="ECO:0000313" key="3">
    <source>
        <dbReference type="EMBL" id="PUW05953.1"/>
    </source>
</evidence>
<dbReference type="Proteomes" id="UP000244856">
    <property type="component" value="Unassembled WGS sequence"/>
</dbReference>
<dbReference type="STRING" id="28141.CSK29544_01256"/>
<dbReference type="EMBL" id="WAGF01000011">
    <property type="protein sequence ID" value="KAB0877842.1"/>
    <property type="molecule type" value="Genomic_DNA"/>
</dbReference>
<gene>
    <name evidence="3" type="ORF">B7T07_04685</name>
    <name evidence="1" type="ORF">FZI38_11640</name>
    <name evidence="2" type="ORF">HRR37_19920</name>
</gene>
<evidence type="ECO:0000313" key="5">
    <source>
        <dbReference type="Proteomes" id="UP000439917"/>
    </source>
</evidence>
<dbReference type="Proteomes" id="UP000548673">
    <property type="component" value="Unassembled WGS sequence"/>
</dbReference>
<dbReference type="EMBL" id="JABTXY010000027">
    <property type="protein sequence ID" value="NYV44583.1"/>
    <property type="molecule type" value="Genomic_DNA"/>
</dbReference>
<dbReference type="EMBL" id="NCTU01000003">
    <property type="protein sequence ID" value="PUW05953.1"/>
    <property type="molecule type" value="Genomic_DNA"/>
</dbReference>
<accession>A0A2S9UDC0</accession>
<dbReference type="InterPro" id="IPR022541">
    <property type="entry name" value="YhfG"/>
</dbReference>
<name>A0A2S9UDC0_CROSK</name>
<evidence type="ECO:0000313" key="6">
    <source>
        <dbReference type="Proteomes" id="UP000548673"/>
    </source>
</evidence>
<reference evidence="2 6" key="3">
    <citation type="submission" date="2020-05" db="EMBL/GenBank/DDBJ databases">
        <title>The draft genome of Cronobacter sakazakii strain 145005.</title>
        <authorList>
            <person name="Yang J."/>
            <person name="Liu L."/>
            <person name="Feng Y."/>
            <person name="Zong Z."/>
        </authorList>
    </citation>
    <scope>NUCLEOTIDE SEQUENCE [LARGE SCALE GENOMIC DNA]</scope>
    <source>
        <strain evidence="2 6">145005</strain>
    </source>
</reference>
<reference evidence="3 4" key="1">
    <citation type="submission" date="2017-04" db="EMBL/GenBank/DDBJ databases">
        <title>Cronobacter sakazakii, ST83 Lineage Isolates.</title>
        <authorList>
            <person name="Chase H."/>
            <person name="Tall B."/>
            <person name="Gopinath G."/>
            <person name="Lehner A."/>
        </authorList>
    </citation>
    <scope>NUCLEOTIDE SEQUENCE [LARGE SCALE GENOMIC DNA]</scope>
    <source>
        <strain evidence="3 4">MOD1_Comp15</strain>
    </source>
</reference>
<dbReference type="Pfam" id="PF10832">
    <property type="entry name" value="YhfG"/>
    <property type="match status" value="1"/>
</dbReference>
<evidence type="ECO:0000313" key="4">
    <source>
        <dbReference type="Proteomes" id="UP000244856"/>
    </source>
</evidence>
<dbReference type="RefSeq" id="WP_007899722.1">
    <property type="nucleotide sequence ID" value="NZ_CP011047.1"/>
</dbReference>
<evidence type="ECO:0000313" key="1">
    <source>
        <dbReference type="EMBL" id="KAB0877842.1"/>
    </source>
</evidence>
<dbReference type="NCBIfam" id="NF007573">
    <property type="entry name" value="PRK10204.1"/>
    <property type="match status" value="1"/>
</dbReference>
<dbReference type="AlphaFoldDB" id="A0A2S9UDC0"/>
<dbReference type="Proteomes" id="UP000439917">
    <property type="component" value="Unassembled WGS sequence"/>
</dbReference>
<evidence type="ECO:0000313" key="2">
    <source>
        <dbReference type="EMBL" id="NYV44583.1"/>
    </source>
</evidence>
<dbReference type="GeneID" id="56732967"/>
<proteinExistence type="predicted"/>
<protein>
    <submittedName>
        <fullName evidence="3">DUF2559 domain-containing protein</fullName>
    </submittedName>
    <submittedName>
        <fullName evidence="1">DUF2559 family protein</fullName>
    </submittedName>
    <submittedName>
        <fullName evidence="2">YhfG family protein</fullName>
    </submittedName>
</protein>